<dbReference type="Pfam" id="PF21687">
    <property type="entry name" value="T2SSK_1st"/>
    <property type="match status" value="1"/>
</dbReference>
<dbReference type="GO" id="GO:0009306">
    <property type="term" value="P:protein secretion"/>
    <property type="evidence" value="ECO:0007669"/>
    <property type="project" value="InterPro"/>
</dbReference>
<dbReference type="EMBL" id="JACHFD010000011">
    <property type="protein sequence ID" value="MBB5352255.1"/>
    <property type="molecule type" value="Genomic_DNA"/>
</dbReference>
<dbReference type="GO" id="GO:0005886">
    <property type="term" value="C:plasma membrane"/>
    <property type="evidence" value="ECO:0007669"/>
    <property type="project" value="UniProtKB-SubCell"/>
</dbReference>
<evidence type="ECO:0000256" key="7">
    <source>
        <dbReference type="ARBA" id="ARBA00022927"/>
    </source>
</evidence>
<evidence type="ECO:0000256" key="8">
    <source>
        <dbReference type="ARBA" id="ARBA00022989"/>
    </source>
</evidence>
<dbReference type="AlphaFoldDB" id="A0A840V2P1"/>
<feature type="domain" description="T2SS protein K first SAM-like" evidence="10">
    <location>
        <begin position="93"/>
        <end position="177"/>
    </location>
</feature>
<evidence type="ECO:0000256" key="5">
    <source>
        <dbReference type="ARBA" id="ARBA00022519"/>
    </source>
</evidence>
<evidence type="ECO:0000259" key="10">
    <source>
        <dbReference type="Pfam" id="PF21687"/>
    </source>
</evidence>
<keyword evidence="6" id="KW-0812">Transmembrane</keyword>
<dbReference type="SUPFAM" id="SSF158544">
    <property type="entry name" value="GspK insert domain-like"/>
    <property type="match status" value="1"/>
</dbReference>
<dbReference type="InterPro" id="IPR049031">
    <property type="entry name" value="T2SSK_SAM-like_1st"/>
</dbReference>
<organism evidence="11 12">
    <name type="scientific">Haloferula luteola</name>
    <dbReference type="NCBI Taxonomy" id="595692"/>
    <lineage>
        <taxon>Bacteria</taxon>
        <taxon>Pseudomonadati</taxon>
        <taxon>Verrucomicrobiota</taxon>
        <taxon>Verrucomicrobiia</taxon>
        <taxon>Verrucomicrobiales</taxon>
        <taxon>Verrucomicrobiaceae</taxon>
        <taxon>Haloferula</taxon>
    </lineage>
</organism>
<dbReference type="RefSeq" id="WP_184019136.1">
    <property type="nucleotide sequence ID" value="NZ_JACHFD010000011.1"/>
</dbReference>
<reference evidence="11 12" key="1">
    <citation type="submission" date="2020-08" db="EMBL/GenBank/DDBJ databases">
        <title>Genomic Encyclopedia of Type Strains, Phase IV (KMG-IV): sequencing the most valuable type-strain genomes for metagenomic binning, comparative biology and taxonomic classification.</title>
        <authorList>
            <person name="Goeker M."/>
        </authorList>
    </citation>
    <scope>NUCLEOTIDE SEQUENCE [LARGE SCALE GENOMIC DNA]</scope>
    <source>
        <strain evidence="11 12">YC6886</strain>
    </source>
</reference>
<keyword evidence="12" id="KW-1185">Reference proteome</keyword>
<evidence type="ECO:0000256" key="4">
    <source>
        <dbReference type="ARBA" id="ARBA00022475"/>
    </source>
</evidence>
<dbReference type="PANTHER" id="PTHR38831:SF2">
    <property type="entry name" value="TYPE II SECRETION SYSTEM PROTEIN K"/>
    <property type="match status" value="1"/>
</dbReference>
<keyword evidence="8" id="KW-1133">Transmembrane helix</keyword>
<comment type="subcellular location">
    <subcellularLocation>
        <location evidence="1">Cell inner membrane</location>
    </subcellularLocation>
</comment>
<gene>
    <name evidence="11" type="ORF">HNR46_002498</name>
</gene>
<keyword evidence="7" id="KW-0653">Protein transport</keyword>
<keyword evidence="3" id="KW-0813">Transport</keyword>
<comment type="similarity">
    <text evidence="2">Belongs to the GSP K family.</text>
</comment>
<protein>
    <submittedName>
        <fullName evidence="11">Type II secretory pathway component PulK</fullName>
    </submittedName>
</protein>
<evidence type="ECO:0000313" key="12">
    <source>
        <dbReference type="Proteomes" id="UP000557717"/>
    </source>
</evidence>
<keyword evidence="9" id="KW-0472">Membrane</keyword>
<dbReference type="PANTHER" id="PTHR38831">
    <property type="entry name" value="TYPE II SECRETION SYSTEM PROTEIN K"/>
    <property type="match status" value="1"/>
</dbReference>
<accession>A0A840V2P1</accession>
<dbReference type="InterPro" id="IPR038072">
    <property type="entry name" value="GspK_central_sf"/>
</dbReference>
<evidence type="ECO:0000256" key="2">
    <source>
        <dbReference type="ARBA" id="ARBA00007246"/>
    </source>
</evidence>
<name>A0A840V2P1_9BACT</name>
<keyword evidence="5" id="KW-0997">Cell inner membrane</keyword>
<keyword evidence="4" id="KW-1003">Cell membrane</keyword>
<evidence type="ECO:0000256" key="3">
    <source>
        <dbReference type="ARBA" id="ARBA00022448"/>
    </source>
</evidence>
<evidence type="ECO:0000256" key="9">
    <source>
        <dbReference type="ARBA" id="ARBA00023136"/>
    </source>
</evidence>
<dbReference type="InterPro" id="IPR005628">
    <property type="entry name" value="GspK"/>
</dbReference>
<evidence type="ECO:0000313" key="11">
    <source>
        <dbReference type="EMBL" id="MBB5352255.1"/>
    </source>
</evidence>
<comment type="caution">
    <text evidence="11">The sequence shown here is derived from an EMBL/GenBank/DDBJ whole genome shotgun (WGS) entry which is preliminary data.</text>
</comment>
<sequence length="309" mass="34354">MNSRSIQPRGVALLAVIWLIALLSFATVAAIRVVAFDLDVSNSSIHGFRAKQLAEMGIALGCNPAIERTDPILHQYSEETEEGFEVQLRSEGGKFNINYLLAQKDENLLKSMFIDWGITVEDAGILVDCLTDWIDENDEMSLNGAEEQWYSAEGRINQPFNRLFYNLDEMRLVKGMEMVEAYNPNWRDWFCIWSGGPLDLNEASAELIAVAADVTVSEAELIPETVRGPDGIRDTDDDQPFQSAEQALSLLGVDSSLRPEVAGRFTVNDTTTRIESIGVATSARRKITVIVRNRTGQPAVLERTEEVVP</sequence>
<dbReference type="Proteomes" id="UP000557717">
    <property type="component" value="Unassembled WGS sequence"/>
</dbReference>
<evidence type="ECO:0000256" key="1">
    <source>
        <dbReference type="ARBA" id="ARBA00004533"/>
    </source>
</evidence>
<evidence type="ECO:0000256" key="6">
    <source>
        <dbReference type="ARBA" id="ARBA00022692"/>
    </source>
</evidence>
<proteinExistence type="inferred from homology"/>
<dbReference type="Gene3D" id="1.10.40.60">
    <property type="entry name" value="EpsJ-like"/>
    <property type="match status" value="1"/>
</dbReference>